<proteinExistence type="predicted"/>
<keyword evidence="1" id="KW-0812">Transmembrane</keyword>
<evidence type="ECO:0000256" key="1">
    <source>
        <dbReference type="SAM" id="Phobius"/>
    </source>
</evidence>
<evidence type="ECO:0000313" key="2">
    <source>
        <dbReference type="EMBL" id="SED26176.1"/>
    </source>
</evidence>
<reference evidence="2 3" key="1">
    <citation type="submission" date="2016-10" db="EMBL/GenBank/DDBJ databases">
        <authorList>
            <person name="de Groot N.N."/>
        </authorList>
    </citation>
    <scope>NUCLEOTIDE SEQUENCE [LARGE SCALE GENOMIC DNA]</scope>
    <source>
        <strain evidence="2 3">MT12</strain>
    </source>
</reference>
<keyword evidence="1" id="KW-0472">Membrane</keyword>
<dbReference type="AlphaFoldDB" id="A0A1H4Z7F0"/>
<evidence type="ECO:0000313" key="3">
    <source>
        <dbReference type="Proteomes" id="UP000198992"/>
    </source>
</evidence>
<feature type="transmembrane region" description="Helical" evidence="1">
    <location>
        <begin position="20"/>
        <end position="48"/>
    </location>
</feature>
<keyword evidence="1" id="KW-1133">Transmembrane helix</keyword>
<dbReference type="EMBL" id="FNTH01000001">
    <property type="protein sequence ID" value="SED26176.1"/>
    <property type="molecule type" value="Genomic_DNA"/>
</dbReference>
<protein>
    <submittedName>
        <fullName evidence="2">Uncharacterized protein</fullName>
    </submittedName>
</protein>
<sequence length="52" mass="5587">MHGLPRKPKKVATASQTVSYWSAAYISFCNGVAVFTVTGGVLGFLLVAKHYL</sequence>
<dbReference type="Proteomes" id="UP000198992">
    <property type="component" value="Unassembled WGS sequence"/>
</dbReference>
<name>A0A1H4Z7F0_9BRAD</name>
<accession>A0A1H4Z7F0</accession>
<organism evidence="2 3">
    <name type="scientific">Bradyrhizobium erythrophlei</name>
    <dbReference type="NCBI Taxonomy" id="1437360"/>
    <lineage>
        <taxon>Bacteria</taxon>
        <taxon>Pseudomonadati</taxon>
        <taxon>Pseudomonadota</taxon>
        <taxon>Alphaproteobacteria</taxon>
        <taxon>Hyphomicrobiales</taxon>
        <taxon>Nitrobacteraceae</taxon>
        <taxon>Bradyrhizobium</taxon>
    </lineage>
</organism>
<gene>
    <name evidence="2" type="ORF">SAMN05444164_4260</name>
</gene>